<dbReference type="SUPFAM" id="SSF53649">
    <property type="entry name" value="Alkaline phosphatase-like"/>
    <property type="match status" value="1"/>
</dbReference>
<dbReference type="EMBL" id="BSPL01000019">
    <property type="protein sequence ID" value="GLS71872.1"/>
    <property type="molecule type" value="Genomic_DNA"/>
</dbReference>
<protein>
    <recommendedName>
        <fullName evidence="3">DUF1501 domain-containing protein</fullName>
    </recommendedName>
</protein>
<evidence type="ECO:0000313" key="1">
    <source>
        <dbReference type="EMBL" id="GLS71872.1"/>
    </source>
</evidence>
<dbReference type="PANTHER" id="PTHR43737">
    <property type="entry name" value="BLL7424 PROTEIN"/>
    <property type="match status" value="1"/>
</dbReference>
<comment type="caution">
    <text evidence="1">The sequence shown here is derived from an EMBL/GenBank/DDBJ whole genome shotgun (WGS) entry which is preliminary data.</text>
</comment>
<evidence type="ECO:0008006" key="3">
    <source>
        <dbReference type="Google" id="ProtNLM"/>
    </source>
</evidence>
<keyword evidence="2" id="KW-1185">Reference proteome</keyword>
<dbReference type="AlphaFoldDB" id="A0AA37TGY1"/>
<evidence type="ECO:0000313" key="2">
    <source>
        <dbReference type="Proteomes" id="UP001157440"/>
    </source>
</evidence>
<dbReference type="Proteomes" id="UP001157440">
    <property type="component" value="Unassembled WGS sequence"/>
</dbReference>
<reference evidence="2" key="1">
    <citation type="journal article" date="2019" name="Int. J. Syst. Evol. Microbiol.">
        <title>The Global Catalogue of Microorganisms (GCM) 10K type strain sequencing project: providing services to taxonomists for standard genome sequencing and annotation.</title>
        <authorList>
            <consortium name="The Broad Institute Genomics Platform"/>
            <consortium name="The Broad Institute Genome Sequencing Center for Infectious Disease"/>
            <person name="Wu L."/>
            <person name="Ma J."/>
        </authorList>
    </citation>
    <scope>NUCLEOTIDE SEQUENCE [LARGE SCALE GENOMIC DNA]</scope>
    <source>
        <strain evidence="2">NBRC 103632</strain>
    </source>
</reference>
<sequence>MAYGHGAGPTRRSLAFGAGALYAWAHAPRFAQATTGRDPRLLVVILRGALDGLSAVAPIGDPAYRGLRESIALEAGGANPALPLDGFFYLHPAMRETARLFRERKLSVVHAVATPYRDRSHFDGQDVLESGTPRPGASRTGWLNRLAAHLPAGRALGRGEGQAGNPGAGGLAIGASTPLILRGPAPVLAWYPSDLPAATATLFDRMEQIYAHTDPKLAQALDRAIETDRMASEAGIGANLNTRTQPHVQAARSIATGAARFLVRPDGPRVAALSFDGFDTHAHTGGASGRLADLLQALDAALQAFEVELAPVWRDTAIVVTTEFGRAARLNGTLGTDHGNGTIALLAGGAIAGGRMITDWPGLRENQLYERRDLMPTLDLRAVLKGVAMDLLGASDAALSRDVFPGTEHLPPVRGLIV</sequence>
<dbReference type="InterPro" id="IPR017850">
    <property type="entry name" value="Alkaline_phosphatase_core_sf"/>
</dbReference>
<dbReference type="PANTHER" id="PTHR43737:SF1">
    <property type="entry name" value="DUF1501 DOMAIN-CONTAINING PROTEIN"/>
    <property type="match status" value="1"/>
</dbReference>
<gene>
    <name evidence="1" type="ORF">GCM10007890_38850</name>
</gene>
<organism evidence="1 2">
    <name type="scientific">Methylobacterium tardum</name>
    <dbReference type="NCBI Taxonomy" id="374432"/>
    <lineage>
        <taxon>Bacteria</taxon>
        <taxon>Pseudomonadati</taxon>
        <taxon>Pseudomonadota</taxon>
        <taxon>Alphaproteobacteria</taxon>
        <taxon>Hyphomicrobiales</taxon>
        <taxon>Methylobacteriaceae</taxon>
        <taxon>Methylobacterium</taxon>
    </lineage>
</organism>
<name>A0AA37TGY1_9HYPH</name>
<accession>A0AA37TGY1</accession>
<proteinExistence type="predicted"/>
<dbReference type="Pfam" id="PF07394">
    <property type="entry name" value="DUF1501"/>
    <property type="match status" value="1"/>
</dbReference>
<dbReference type="InterPro" id="IPR010869">
    <property type="entry name" value="DUF1501"/>
</dbReference>